<dbReference type="Proteomes" id="UP000250140">
    <property type="component" value="Unassembled WGS sequence"/>
</dbReference>
<evidence type="ECO:0000313" key="1">
    <source>
        <dbReference type="EMBL" id="OCL09909.1"/>
    </source>
</evidence>
<dbReference type="EMBL" id="KV749339">
    <property type="protein sequence ID" value="OCL09909.1"/>
    <property type="molecule type" value="Genomic_DNA"/>
</dbReference>
<sequence length="131" mass="14473">MFETGMGLIVVCLPSLYVFSKAILKARFATFGSNENQRIWSSSPISSSTNHFVSERKRPSAGTNTGIEVIEVDSRANIFTNQPTRGGLSVYDSPDIESGKTTVRTSLKEAEHNPSLEHGTAPYFLDSEFYF</sequence>
<protein>
    <submittedName>
        <fullName evidence="1">Uncharacterized protein</fullName>
    </submittedName>
</protein>
<proteinExistence type="predicted"/>
<reference evidence="1 2" key="1">
    <citation type="journal article" date="2016" name="Nat. Commun.">
        <title>Ectomycorrhizal ecology is imprinted in the genome of the dominant symbiotic fungus Cenococcum geophilum.</title>
        <authorList>
            <consortium name="DOE Joint Genome Institute"/>
            <person name="Peter M."/>
            <person name="Kohler A."/>
            <person name="Ohm R.A."/>
            <person name="Kuo A."/>
            <person name="Krutzmann J."/>
            <person name="Morin E."/>
            <person name="Arend M."/>
            <person name="Barry K.W."/>
            <person name="Binder M."/>
            <person name="Choi C."/>
            <person name="Clum A."/>
            <person name="Copeland A."/>
            <person name="Grisel N."/>
            <person name="Haridas S."/>
            <person name="Kipfer T."/>
            <person name="LaButti K."/>
            <person name="Lindquist E."/>
            <person name="Lipzen A."/>
            <person name="Maire R."/>
            <person name="Meier B."/>
            <person name="Mihaltcheva S."/>
            <person name="Molinier V."/>
            <person name="Murat C."/>
            <person name="Poggeler S."/>
            <person name="Quandt C.A."/>
            <person name="Sperisen C."/>
            <person name="Tritt A."/>
            <person name="Tisserant E."/>
            <person name="Crous P.W."/>
            <person name="Henrissat B."/>
            <person name="Nehls U."/>
            <person name="Egli S."/>
            <person name="Spatafora J.W."/>
            <person name="Grigoriev I.V."/>
            <person name="Martin F.M."/>
        </authorList>
    </citation>
    <scope>NUCLEOTIDE SEQUENCE [LARGE SCALE GENOMIC DNA]</scope>
    <source>
        <strain evidence="1 2">CBS 207.34</strain>
    </source>
</reference>
<gene>
    <name evidence="1" type="ORF">AOQ84DRAFT_375394</name>
</gene>
<keyword evidence="2" id="KW-1185">Reference proteome</keyword>
<organism evidence="1 2">
    <name type="scientific">Glonium stellatum</name>
    <dbReference type="NCBI Taxonomy" id="574774"/>
    <lineage>
        <taxon>Eukaryota</taxon>
        <taxon>Fungi</taxon>
        <taxon>Dikarya</taxon>
        <taxon>Ascomycota</taxon>
        <taxon>Pezizomycotina</taxon>
        <taxon>Dothideomycetes</taxon>
        <taxon>Pleosporomycetidae</taxon>
        <taxon>Gloniales</taxon>
        <taxon>Gloniaceae</taxon>
        <taxon>Glonium</taxon>
    </lineage>
</organism>
<accession>A0A8E2F3R6</accession>
<evidence type="ECO:0000313" key="2">
    <source>
        <dbReference type="Proteomes" id="UP000250140"/>
    </source>
</evidence>
<name>A0A8E2F3R6_9PEZI</name>
<dbReference type="AlphaFoldDB" id="A0A8E2F3R6"/>